<feature type="non-terminal residue" evidence="2">
    <location>
        <position position="1"/>
    </location>
</feature>
<dbReference type="Proteomes" id="UP000070700">
    <property type="component" value="Unassembled WGS sequence"/>
</dbReference>
<organism evidence="2 3">
    <name type="scientific">Mollisia scopiformis</name>
    <name type="common">Conifer needle endophyte fungus</name>
    <name type="synonym">Phialocephala scopiformis</name>
    <dbReference type="NCBI Taxonomy" id="149040"/>
    <lineage>
        <taxon>Eukaryota</taxon>
        <taxon>Fungi</taxon>
        <taxon>Dikarya</taxon>
        <taxon>Ascomycota</taxon>
        <taxon>Pezizomycotina</taxon>
        <taxon>Leotiomycetes</taxon>
        <taxon>Helotiales</taxon>
        <taxon>Mollisiaceae</taxon>
        <taxon>Mollisia</taxon>
    </lineage>
</organism>
<dbReference type="KEGG" id="psco:LY89DRAFT_542607"/>
<dbReference type="AlphaFoldDB" id="A0A132B392"/>
<proteinExistence type="predicted"/>
<accession>A0A132B392</accession>
<dbReference type="InParanoid" id="A0A132B392"/>
<feature type="compositionally biased region" description="Polar residues" evidence="1">
    <location>
        <begin position="7"/>
        <end position="16"/>
    </location>
</feature>
<keyword evidence="3" id="KW-1185">Reference proteome</keyword>
<protein>
    <submittedName>
        <fullName evidence="2">Uncharacterized protein</fullName>
    </submittedName>
</protein>
<feature type="region of interest" description="Disordered" evidence="1">
    <location>
        <begin position="1"/>
        <end position="65"/>
    </location>
</feature>
<dbReference type="EMBL" id="KQ947446">
    <property type="protein sequence ID" value="KUJ06509.1"/>
    <property type="molecule type" value="Genomic_DNA"/>
</dbReference>
<dbReference type="RefSeq" id="XP_018060864.1">
    <property type="nucleotide sequence ID" value="XM_018208196.1"/>
</dbReference>
<feature type="compositionally biased region" description="Basic and acidic residues" evidence="1">
    <location>
        <begin position="44"/>
        <end position="65"/>
    </location>
</feature>
<gene>
    <name evidence="2" type="ORF">LY89DRAFT_542607</name>
</gene>
<feature type="non-terminal residue" evidence="2">
    <location>
        <position position="96"/>
    </location>
</feature>
<sequence length="96" mass="10461">RGASYASPRSPQNSGSKIPRRTGSPLGHTRNGGGSMGANTESPAAKEAKRWAALKRKEEREADESIRRLDAQLKAMIREGKEALGTKIEVELDEEE</sequence>
<dbReference type="OrthoDB" id="5138418at2759"/>
<evidence type="ECO:0000313" key="2">
    <source>
        <dbReference type="EMBL" id="KUJ06509.1"/>
    </source>
</evidence>
<evidence type="ECO:0000313" key="3">
    <source>
        <dbReference type="Proteomes" id="UP000070700"/>
    </source>
</evidence>
<evidence type="ECO:0000256" key="1">
    <source>
        <dbReference type="SAM" id="MobiDB-lite"/>
    </source>
</evidence>
<reference evidence="2 3" key="1">
    <citation type="submission" date="2015-10" db="EMBL/GenBank/DDBJ databases">
        <title>Full genome of DAOMC 229536 Phialocephala scopiformis, a fungal endophyte of spruce producing the potent anti-insectan compound rugulosin.</title>
        <authorList>
            <consortium name="DOE Joint Genome Institute"/>
            <person name="Walker A.K."/>
            <person name="Frasz S.L."/>
            <person name="Seifert K.A."/>
            <person name="Miller J.D."/>
            <person name="Mondo S.J."/>
            <person name="Labutti K."/>
            <person name="Lipzen A."/>
            <person name="Dockter R."/>
            <person name="Kennedy M."/>
            <person name="Grigoriev I.V."/>
            <person name="Spatafora J.W."/>
        </authorList>
    </citation>
    <scope>NUCLEOTIDE SEQUENCE [LARGE SCALE GENOMIC DNA]</scope>
    <source>
        <strain evidence="2 3">CBS 120377</strain>
    </source>
</reference>
<name>A0A132B392_MOLSC</name>
<dbReference type="GeneID" id="28817922"/>